<feature type="compositionally biased region" description="Polar residues" evidence="1">
    <location>
        <begin position="176"/>
        <end position="207"/>
    </location>
</feature>
<name>U9T804_RHIID</name>
<feature type="compositionally biased region" description="Low complexity" evidence="1">
    <location>
        <begin position="208"/>
        <end position="242"/>
    </location>
</feature>
<dbReference type="EMBL" id="KI294426">
    <property type="protein sequence ID" value="ESA04285.1"/>
    <property type="molecule type" value="Genomic_DNA"/>
</dbReference>
<accession>U9T804</accession>
<feature type="compositionally biased region" description="Basic and acidic residues" evidence="1">
    <location>
        <begin position="69"/>
        <end position="100"/>
    </location>
</feature>
<feature type="region of interest" description="Disordered" evidence="1">
    <location>
        <begin position="1"/>
        <end position="101"/>
    </location>
</feature>
<sequence length="647" mass="75123">MTCHKKKCNHSSNYSRSRSRDIERRNDSCSSSYSRDRNRSRNNERRKKDTQYKKNKKRKDKRSFHHQHDRTLSPDRSTENSKVEDSEKDNQSHNKNKNEAALEEEVQYLREIIKQGKLRETNEGAAIATSSSKKMGKGKLLRISEETLQDSCVVNHNNTGPFKLIIPENLLYKKQSTSISPSQERQSTSTSLSQEKQSTSTSPSQERQSTSTSPLQQKQSTSTSPSQQRQSTSTSPSQERQSISTSPSQERQSTSTLPSQERQSTFTSPSQQRQSTSLSSRPPVRIPKLHLSLPSGFYSSSKKMSQKKHNHGESEQEYSDFEQDSGQSSDSEQECSYSESSSDSEQRSRSKSDQRSKSQRSSKSRPKSDQRTSKFKRKSKSNRSSSKQRSKSRRRSSSIYQQLHQRTQKYLNVEDLPKTFKEALRRELFWVIERIPAKSKLDLNSTFNSQHNLVTGTIIPTVMKVLDLDAFLVTEAVIYDMIHARHKHQREEHLNKKARKKHLNSRRNDKRLMRARMIENLQAINDPLIKKFKKNELQQIKEISAFYSPEVSETDTENLNGKHNIVVKKLKWHSLTLKLFLRNYIDQLFTETSKVPKKRIRVYDDNFYEKEQTAPFHSPKWAVGDYQGFLKDEVERACYRRKSDALS</sequence>
<feature type="compositionally biased region" description="Basic and acidic residues" evidence="1">
    <location>
        <begin position="344"/>
        <end position="356"/>
    </location>
</feature>
<evidence type="ECO:0000256" key="1">
    <source>
        <dbReference type="SAM" id="MobiDB-lite"/>
    </source>
</evidence>
<feature type="compositionally biased region" description="Basic and acidic residues" evidence="1">
    <location>
        <begin position="34"/>
        <end position="52"/>
    </location>
</feature>
<feature type="compositionally biased region" description="Polar residues" evidence="1">
    <location>
        <begin position="243"/>
        <end position="261"/>
    </location>
</feature>
<dbReference type="AlphaFoldDB" id="U9T804"/>
<organism evidence="2">
    <name type="scientific">Rhizophagus irregularis (strain DAOM 181602 / DAOM 197198 / MUCL 43194)</name>
    <name type="common">Arbuscular mycorrhizal fungus</name>
    <name type="synonym">Glomus intraradices</name>
    <dbReference type="NCBI Taxonomy" id="747089"/>
    <lineage>
        <taxon>Eukaryota</taxon>
        <taxon>Fungi</taxon>
        <taxon>Fungi incertae sedis</taxon>
        <taxon>Mucoromycota</taxon>
        <taxon>Glomeromycotina</taxon>
        <taxon>Glomeromycetes</taxon>
        <taxon>Glomerales</taxon>
        <taxon>Glomeraceae</taxon>
        <taxon>Rhizophagus</taxon>
    </lineage>
</organism>
<proteinExistence type="predicted"/>
<feature type="region of interest" description="Disordered" evidence="1">
    <location>
        <begin position="176"/>
        <end position="403"/>
    </location>
</feature>
<evidence type="ECO:0000313" key="2">
    <source>
        <dbReference type="EMBL" id="ESA04285.1"/>
    </source>
</evidence>
<dbReference type="VEuPathDB" id="FungiDB:RhiirFUN_008893"/>
<dbReference type="HOGENOM" id="CLU_423428_0_0_1"/>
<feature type="compositionally biased region" description="Basic residues" evidence="1">
    <location>
        <begin position="53"/>
        <end position="68"/>
    </location>
</feature>
<gene>
    <name evidence="2" type="ORF">GLOINDRAFT_83251</name>
</gene>
<feature type="compositionally biased region" description="Basic and acidic residues" evidence="1">
    <location>
        <begin position="18"/>
        <end position="27"/>
    </location>
</feature>
<feature type="compositionally biased region" description="Basic residues" evidence="1">
    <location>
        <begin position="373"/>
        <end position="396"/>
    </location>
</feature>
<feature type="compositionally biased region" description="Low complexity" evidence="1">
    <location>
        <begin position="324"/>
        <end position="343"/>
    </location>
</feature>
<reference evidence="2" key="1">
    <citation type="submission" date="2013-07" db="EMBL/GenBank/DDBJ databases">
        <title>The genome of an arbuscular mycorrhizal fungus provides insights into the evolution of the oldest plant symbiosis.</title>
        <authorList>
            <consortium name="DOE Joint Genome Institute"/>
            <person name="Tisserant E."/>
            <person name="Malbreil M."/>
            <person name="Kuo A."/>
            <person name="Kohler A."/>
            <person name="Symeonidi A."/>
            <person name="Balestrini R."/>
            <person name="Charron P."/>
            <person name="Duensing N."/>
            <person name="Frei-dit-Frey N."/>
            <person name="Gianinazzi-Pearson V."/>
            <person name="Gilbert B."/>
            <person name="Handa Y."/>
            <person name="Hijri M."/>
            <person name="Kaul R."/>
            <person name="Kawaguchi M."/>
            <person name="Krajinski F."/>
            <person name="Lammers P."/>
            <person name="Lapierre D."/>
            <person name="Masclaux F.G."/>
            <person name="Murat C."/>
            <person name="Morin E."/>
            <person name="Ndikumana S."/>
            <person name="Pagni M."/>
            <person name="Petitpierre D."/>
            <person name="Requena N."/>
            <person name="Rosikiewicz P."/>
            <person name="Riley R."/>
            <person name="Saito K."/>
            <person name="San Clemente H."/>
            <person name="Shapiro H."/>
            <person name="van Tuinen D."/>
            <person name="Becard G."/>
            <person name="Bonfante P."/>
            <person name="Paszkowski U."/>
            <person name="Shachar-Hill Y."/>
            <person name="Young J.P."/>
            <person name="Sanders I.R."/>
            <person name="Henrissat B."/>
            <person name="Rensing S.A."/>
            <person name="Grigoriev I.V."/>
            <person name="Corradi N."/>
            <person name="Roux C."/>
            <person name="Martin F."/>
        </authorList>
    </citation>
    <scope>NUCLEOTIDE SEQUENCE</scope>
    <source>
        <strain evidence="2">DAOM 197198</strain>
    </source>
</reference>
<feature type="compositionally biased region" description="Low complexity" evidence="1">
    <location>
        <begin position="262"/>
        <end position="283"/>
    </location>
</feature>
<protein>
    <submittedName>
        <fullName evidence="2">Uncharacterized protein</fullName>
    </submittedName>
</protein>